<reference evidence="9" key="1">
    <citation type="submission" date="2017-11" db="EMBL/GenBank/DDBJ databases">
        <title>Complete Genome Sequence of Kyrpidia sp. Strain EA-1, a thermophilic, hydrogen-oxidizing Bacterium, isolated from the Azores.</title>
        <authorList>
            <person name="Reiner J.E."/>
            <person name="Lapp C.J."/>
            <person name="Bunk B."/>
            <person name="Gescher J."/>
        </authorList>
    </citation>
    <scope>NUCLEOTIDE SEQUENCE [LARGE SCALE GENOMIC DNA]</scope>
    <source>
        <strain evidence="9">EA-1</strain>
    </source>
</reference>
<dbReference type="RefSeq" id="WP_100666633.1">
    <property type="nucleotide sequence ID" value="NZ_CP024955.1"/>
</dbReference>
<dbReference type="GO" id="GO:0005737">
    <property type="term" value="C:cytoplasm"/>
    <property type="evidence" value="ECO:0007669"/>
    <property type="project" value="UniProtKB-SubCell"/>
</dbReference>
<dbReference type="Gene3D" id="3.30.1280.10">
    <property type="entry name" value="Phosphoribosylformylglycinamidine synthase subunit PurS"/>
    <property type="match status" value="1"/>
</dbReference>
<keyword evidence="2 6" id="KW-0436">Ligase</keyword>
<comment type="similarity">
    <text evidence="6">Belongs to the PurS family.</text>
</comment>
<dbReference type="HAMAP" id="MF_01926">
    <property type="entry name" value="PurS"/>
    <property type="match status" value="1"/>
</dbReference>
<dbReference type="NCBIfam" id="TIGR00302">
    <property type="entry name" value="phosphoribosylformylglycinamidine synthase subunit PurS"/>
    <property type="match status" value="1"/>
</dbReference>
<proteinExistence type="inferred from homology"/>
<comment type="pathway">
    <text evidence="6">Purine metabolism; IMP biosynthesis via de novo pathway; 5-amino-1-(5-phospho-D-ribosyl)imidazole from N(2)-formyl-N(1)-(5-phospho-D-ribosyl)glycinamide: step 1/2.</text>
</comment>
<comment type="function">
    <text evidence="6">Part of the phosphoribosylformylglycinamidine synthase complex involved in the purines biosynthetic pathway. Catalyzes the ATP-dependent conversion of formylglycinamide ribonucleotide (FGAR) and glutamine to yield formylglycinamidine ribonucleotide (FGAM) and glutamate. The FGAM synthase complex is composed of three subunits. PurQ produces an ammonia molecule by converting glutamine to glutamate. PurL transfers the ammonia molecule to FGAR to form FGAM in an ATP-dependent manner. PurS interacts with PurQ and PurL and is thought to assist in the transfer of the ammonia molecule from PurQ to PurL.</text>
</comment>
<evidence type="ECO:0000313" key="10">
    <source>
        <dbReference type="Proteomes" id="UP000502196"/>
    </source>
</evidence>
<keyword evidence="5 6" id="KW-0067">ATP-binding</keyword>
<gene>
    <name evidence="6 8" type="primary">purS</name>
    <name evidence="8" type="ORF">COOX1_0315</name>
    <name evidence="7" type="ORF">CVV65_01375</name>
</gene>
<keyword evidence="9" id="KW-1185">Reference proteome</keyword>
<dbReference type="GO" id="GO:0004642">
    <property type="term" value="F:phosphoribosylformylglycinamidine synthase activity"/>
    <property type="evidence" value="ECO:0007669"/>
    <property type="project" value="UniProtKB-UniRule"/>
</dbReference>
<evidence type="ECO:0000256" key="4">
    <source>
        <dbReference type="ARBA" id="ARBA00022755"/>
    </source>
</evidence>
<dbReference type="Proteomes" id="UP000231932">
    <property type="component" value="Chromosome"/>
</dbReference>
<evidence type="ECO:0000256" key="6">
    <source>
        <dbReference type="HAMAP-Rule" id="MF_01926"/>
    </source>
</evidence>
<evidence type="ECO:0000313" key="9">
    <source>
        <dbReference type="Proteomes" id="UP000231932"/>
    </source>
</evidence>
<evidence type="ECO:0000256" key="5">
    <source>
        <dbReference type="ARBA" id="ARBA00022840"/>
    </source>
</evidence>
<evidence type="ECO:0000313" key="8">
    <source>
        <dbReference type="EMBL" id="CAB3390252.1"/>
    </source>
</evidence>
<keyword evidence="1 6" id="KW-0963">Cytoplasm</keyword>
<comment type="catalytic activity">
    <reaction evidence="6">
        <text>N(2)-formyl-N(1)-(5-phospho-beta-D-ribosyl)glycinamide + L-glutamine + ATP + H2O = 2-formamido-N(1)-(5-O-phospho-beta-D-ribosyl)acetamidine + L-glutamate + ADP + phosphate + H(+)</text>
        <dbReference type="Rhea" id="RHEA:17129"/>
        <dbReference type="ChEBI" id="CHEBI:15377"/>
        <dbReference type="ChEBI" id="CHEBI:15378"/>
        <dbReference type="ChEBI" id="CHEBI:29985"/>
        <dbReference type="ChEBI" id="CHEBI:30616"/>
        <dbReference type="ChEBI" id="CHEBI:43474"/>
        <dbReference type="ChEBI" id="CHEBI:58359"/>
        <dbReference type="ChEBI" id="CHEBI:147286"/>
        <dbReference type="ChEBI" id="CHEBI:147287"/>
        <dbReference type="ChEBI" id="CHEBI:456216"/>
        <dbReference type="EC" id="6.3.5.3"/>
    </reaction>
</comment>
<dbReference type="PANTHER" id="PTHR34696:SF1">
    <property type="entry name" value="PHOSPHORIBOSYLFORMYLGLYCINAMIDINE SYNTHASE SUBUNIT PURS"/>
    <property type="match status" value="1"/>
</dbReference>
<dbReference type="InterPro" id="IPR003850">
    <property type="entry name" value="PurS"/>
</dbReference>
<dbReference type="InterPro" id="IPR036604">
    <property type="entry name" value="PurS-like_sf"/>
</dbReference>
<organism evidence="7 9">
    <name type="scientific">Kyrpidia spormannii</name>
    <dbReference type="NCBI Taxonomy" id="2055160"/>
    <lineage>
        <taxon>Bacteria</taxon>
        <taxon>Bacillati</taxon>
        <taxon>Bacillota</taxon>
        <taxon>Bacilli</taxon>
        <taxon>Bacillales</taxon>
        <taxon>Alicyclobacillaceae</taxon>
        <taxon>Kyrpidia</taxon>
    </lineage>
</organism>
<evidence type="ECO:0000256" key="1">
    <source>
        <dbReference type="ARBA" id="ARBA00022490"/>
    </source>
</evidence>
<evidence type="ECO:0000256" key="3">
    <source>
        <dbReference type="ARBA" id="ARBA00022741"/>
    </source>
</evidence>
<dbReference type="EC" id="6.3.5.3" evidence="6"/>
<dbReference type="AlphaFoldDB" id="A0A2K8N2S5"/>
<sequence length="84" mass="9290">MFRARVYVTLKASVLDPQGSAVERALHALGYEEVRGVRIGKAIDVTLEAPDEKSARERVEAMCRELLANPVMETFEIEAVEAEG</sequence>
<dbReference type="EMBL" id="LR792683">
    <property type="protein sequence ID" value="CAB3390252.1"/>
    <property type="molecule type" value="Genomic_DNA"/>
</dbReference>
<comment type="subcellular location">
    <subcellularLocation>
        <location evidence="6">Cytoplasm</location>
    </subcellularLocation>
</comment>
<dbReference type="GO" id="GO:0005524">
    <property type="term" value="F:ATP binding"/>
    <property type="evidence" value="ECO:0007669"/>
    <property type="project" value="UniProtKB-UniRule"/>
</dbReference>
<dbReference type="EMBL" id="CP024955">
    <property type="protein sequence ID" value="ATY83796.1"/>
    <property type="molecule type" value="Genomic_DNA"/>
</dbReference>
<dbReference type="Pfam" id="PF02700">
    <property type="entry name" value="PurS"/>
    <property type="match status" value="1"/>
</dbReference>
<dbReference type="NCBIfam" id="NF004630">
    <property type="entry name" value="PRK05974.1"/>
    <property type="match status" value="1"/>
</dbReference>
<keyword evidence="3 6" id="KW-0547">Nucleotide-binding</keyword>
<dbReference type="GO" id="GO:0006189">
    <property type="term" value="P:'de novo' IMP biosynthetic process"/>
    <property type="evidence" value="ECO:0007669"/>
    <property type="project" value="UniProtKB-UniRule"/>
</dbReference>
<dbReference type="KEGG" id="kyr:CVV65_01375"/>
<dbReference type="Proteomes" id="UP000502196">
    <property type="component" value="Chromosome"/>
</dbReference>
<dbReference type="SUPFAM" id="SSF82697">
    <property type="entry name" value="PurS-like"/>
    <property type="match status" value="1"/>
</dbReference>
<comment type="subunit">
    <text evidence="6">Part of the FGAM synthase complex composed of 1 PurL, 1 PurQ and 2 PurS subunits.</text>
</comment>
<evidence type="ECO:0000256" key="2">
    <source>
        <dbReference type="ARBA" id="ARBA00022598"/>
    </source>
</evidence>
<dbReference type="PANTHER" id="PTHR34696">
    <property type="entry name" value="PHOSPHORIBOSYLFORMYLGLYCINAMIDINE SYNTHASE SUBUNIT PURS"/>
    <property type="match status" value="1"/>
</dbReference>
<protein>
    <recommendedName>
        <fullName evidence="6">Phosphoribosylformylglycinamidine synthase subunit PurS</fullName>
        <shortName evidence="6">FGAM synthase</shortName>
        <ecNumber evidence="6">6.3.5.3</ecNumber>
    </recommendedName>
    <alternativeName>
        <fullName evidence="6">Formylglycinamide ribonucleotide amidotransferase subunit III</fullName>
        <shortName evidence="6">FGAR amidotransferase III</shortName>
        <shortName evidence="6">FGAR-AT III</shortName>
    </alternativeName>
    <alternativeName>
        <fullName evidence="6">Phosphoribosylformylglycinamidine synthase subunit III</fullName>
    </alternativeName>
</protein>
<reference evidence="8 10" key="3">
    <citation type="submission" date="2020-04" db="EMBL/GenBank/DDBJ databases">
        <authorList>
            <person name="Hogendoorn C."/>
        </authorList>
    </citation>
    <scope>NUCLEOTIDE SEQUENCE [LARGE SCALE GENOMIC DNA]</scope>
    <source>
        <strain evidence="8">COOX1</strain>
    </source>
</reference>
<keyword evidence="4 6" id="KW-0658">Purine biosynthesis</keyword>
<name>A0A2K8N2S5_9BACL</name>
<dbReference type="UniPathway" id="UPA00074">
    <property type="reaction ID" value="UER00128"/>
</dbReference>
<dbReference type="OrthoDB" id="9799101at2"/>
<accession>A0A2K8N2S5</accession>
<reference evidence="7" key="2">
    <citation type="journal article" date="2018" name="Genome Announc.">
        <title>Complete Genome Sequence of Kyrpidia sp. Strain EA-1, a Thermophilic Knallgas Bacterium, Isolated from the Azores.</title>
        <authorList>
            <person name="Reiner J.E."/>
            <person name="Lapp C.J."/>
            <person name="Bunk B."/>
            <person name="Sproer C."/>
            <person name="Overmann J."/>
            <person name="Gescher J."/>
        </authorList>
    </citation>
    <scope>NUCLEOTIDE SEQUENCE</scope>
    <source>
        <strain evidence="7">EA-1</strain>
    </source>
</reference>
<evidence type="ECO:0000313" key="7">
    <source>
        <dbReference type="EMBL" id="ATY83796.1"/>
    </source>
</evidence>